<protein>
    <submittedName>
        <fullName evidence="1">Uncharacterized protein</fullName>
    </submittedName>
</protein>
<dbReference type="AlphaFoldDB" id="A0A1H6S8K1"/>
<name>A0A1H6S8K1_9FLAO</name>
<dbReference type="STRING" id="402734.SAMN05660918_1077"/>
<dbReference type="InterPro" id="IPR046732">
    <property type="entry name" value="DUF6624"/>
</dbReference>
<evidence type="ECO:0000313" key="1">
    <source>
        <dbReference type="EMBL" id="SEI59742.1"/>
    </source>
</evidence>
<evidence type="ECO:0000313" key="2">
    <source>
        <dbReference type="Proteomes" id="UP000199702"/>
    </source>
</evidence>
<gene>
    <name evidence="1" type="ORF">SAMN05660918_1077</name>
</gene>
<dbReference type="EMBL" id="FNYA01000002">
    <property type="protein sequence ID" value="SEI59742.1"/>
    <property type="molecule type" value="Genomic_DNA"/>
</dbReference>
<dbReference type="OrthoDB" id="2989458at2"/>
<organism evidence="1 2">
    <name type="scientific">Flavobacterium terrigena</name>
    <dbReference type="NCBI Taxonomy" id="402734"/>
    <lineage>
        <taxon>Bacteria</taxon>
        <taxon>Pseudomonadati</taxon>
        <taxon>Bacteroidota</taxon>
        <taxon>Flavobacteriia</taxon>
        <taxon>Flavobacteriales</taxon>
        <taxon>Flavobacteriaceae</taxon>
        <taxon>Flavobacterium</taxon>
    </lineage>
</organism>
<accession>A0A1H6S8K1</accession>
<dbReference type="Pfam" id="PF20329">
    <property type="entry name" value="DUF6624"/>
    <property type="match status" value="1"/>
</dbReference>
<reference evidence="2" key="1">
    <citation type="submission" date="2016-10" db="EMBL/GenBank/DDBJ databases">
        <authorList>
            <person name="Varghese N."/>
            <person name="Submissions S."/>
        </authorList>
    </citation>
    <scope>NUCLEOTIDE SEQUENCE [LARGE SCALE GENOMIC DNA]</scope>
    <source>
        <strain evidence="2">DSM 17934</strain>
    </source>
</reference>
<sequence>MKNYSDSIVRLKEKDLKFRVHLLQENLLSEDYHAEMEKIHIDNAIKLKHIIKEIGFPTIQKVGQEAYEAAWLIIQHSISLPIFMKSCLRLMKKEKKDINPIDIAYLEDRICFFEGKPQLYGTQFDWDENGILIPAPFDDLEKVNERRKKLKLNTLEHQTAHLRTEAKMENENPPSDWFEKQLKFEEWRKKMGWVK</sequence>
<dbReference type="RefSeq" id="WP_091309253.1">
    <property type="nucleotide sequence ID" value="NZ_CBCSJU010000005.1"/>
</dbReference>
<dbReference type="Proteomes" id="UP000199702">
    <property type="component" value="Unassembled WGS sequence"/>
</dbReference>
<keyword evidence="2" id="KW-1185">Reference proteome</keyword>
<proteinExistence type="predicted"/>